<dbReference type="OrthoDB" id="436519at2759"/>
<evidence type="ECO:0000313" key="1">
    <source>
        <dbReference type="EMBL" id="RIB22163.1"/>
    </source>
</evidence>
<sequence length="163" mass="19438">MDLQAELKKIKSQPENDQLDENEYYKRQKLIRRRWNKLNKAYEILSDNNKCALYDNYDISPELEIMNQTDEKKRRHAIQVYISKAQDYLHKFSIPTILNIYNKFLMVWDLQQKLNSDKVNKMAWQLSQSEISSITREACDNLLNCSHDEKSHLANSLQLLDKV</sequence>
<name>A0A397VQH8_9GLOM</name>
<dbReference type="EMBL" id="QKWP01000322">
    <property type="protein sequence ID" value="RIB22163.1"/>
    <property type="molecule type" value="Genomic_DNA"/>
</dbReference>
<reference evidence="1 2" key="1">
    <citation type="submission" date="2018-06" db="EMBL/GenBank/DDBJ databases">
        <title>Comparative genomics reveals the genomic features of Rhizophagus irregularis, R. cerebriforme, R. diaphanum and Gigaspora rosea, and their symbiotic lifestyle signature.</title>
        <authorList>
            <person name="Morin E."/>
            <person name="San Clemente H."/>
            <person name="Chen E.C.H."/>
            <person name="De La Providencia I."/>
            <person name="Hainaut M."/>
            <person name="Kuo A."/>
            <person name="Kohler A."/>
            <person name="Murat C."/>
            <person name="Tang N."/>
            <person name="Roy S."/>
            <person name="Loubradou J."/>
            <person name="Henrissat B."/>
            <person name="Grigoriev I.V."/>
            <person name="Corradi N."/>
            <person name="Roux C."/>
            <person name="Martin F.M."/>
        </authorList>
    </citation>
    <scope>NUCLEOTIDE SEQUENCE [LARGE SCALE GENOMIC DNA]</scope>
    <source>
        <strain evidence="1 2">DAOM 194757</strain>
    </source>
</reference>
<dbReference type="STRING" id="44941.A0A397VQH8"/>
<evidence type="ECO:0000313" key="2">
    <source>
        <dbReference type="Proteomes" id="UP000266673"/>
    </source>
</evidence>
<comment type="caution">
    <text evidence="1">The sequence shown here is derived from an EMBL/GenBank/DDBJ whole genome shotgun (WGS) entry which is preliminary data.</text>
</comment>
<dbReference type="SUPFAM" id="SSF46565">
    <property type="entry name" value="Chaperone J-domain"/>
    <property type="match status" value="1"/>
</dbReference>
<keyword evidence="2" id="KW-1185">Reference proteome</keyword>
<gene>
    <name evidence="1" type="ORF">C2G38_2174678</name>
</gene>
<organism evidence="1 2">
    <name type="scientific">Gigaspora rosea</name>
    <dbReference type="NCBI Taxonomy" id="44941"/>
    <lineage>
        <taxon>Eukaryota</taxon>
        <taxon>Fungi</taxon>
        <taxon>Fungi incertae sedis</taxon>
        <taxon>Mucoromycota</taxon>
        <taxon>Glomeromycotina</taxon>
        <taxon>Glomeromycetes</taxon>
        <taxon>Diversisporales</taxon>
        <taxon>Gigasporaceae</taxon>
        <taxon>Gigaspora</taxon>
    </lineage>
</organism>
<accession>A0A397VQH8</accession>
<dbReference type="Proteomes" id="UP000266673">
    <property type="component" value="Unassembled WGS sequence"/>
</dbReference>
<evidence type="ECO:0008006" key="3">
    <source>
        <dbReference type="Google" id="ProtNLM"/>
    </source>
</evidence>
<proteinExistence type="predicted"/>
<dbReference type="InterPro" id="IPR036869">
    <property type="entry name" value="J_dom_sf"/>
</dbReference>
<protein>
    <recommendedName>
        <fullName evidence="3">J domain-containing protein</fullName>
    </recommendedName>
</protein>
<dbReference type="AlphaFoldDB" id="A0A397VQH8"/>